<dbReference type="Proteomes" id="UP000050640">
    <property type="component" value="Unplaced"/>
</dbReference>
<evidence type="ECO:0000256" key="6">
    <source>
        <dbReference type="SAM" id="Phobius"/>
    </source>
</evidence>
<protein>
    <submittedName>
        <fullName evidence="8">Uncharacterized protein</fullName>
    </submittedName>
</protein>
<dbReference type="GO" id="GO:0016020">
    <property type="term" value="C:membrane"/>
    <property type="evidence" value="ECO:0007669"/>
    <property type="project" value="UniProtKB-SubCell"/>
</dbReference>
<keyword evidence="5 6" id="KW-0472">Membrane</keyword>
<dbReference type="InterPro" id="IPR009432">
    <property type="entry name" value="DUF1075"/>
</dbReference>
<name>A0A0R3RIW7_9BILA</name>
<evidence type="ECO:0000256" key="2">
    <source>
        <dbReference type="ARBA" id="ARBA00007363"/>
    </source>
</evidence>
<feature type="transmembrane region" description="Helical" evidence="6">
    <location>
        <begin position="119"/>
        <end position="139"/>
    </location>
</feature>
<proteinExistence type="inferred from homology"/>
<keyword evidence="7" id="KW-1185">Reference proteome</keyword>
<organism evidence="7 8">
    <name type="scientific">Elaeophora elaphi</name>
    <dbReference type="NCBI Taxonomy" id="1147741"/>
    <lineage>
        <taxon>Eukaryota</taxon>
        <taxon>Metazoa</taxon>
        <taxon>Ecdysozoa</taxon>
        <taxon>Nematoda</taxon>
        <taxon>Chromadorea</taxon>
        <taxon>Rhabditida</taxon>
        <taxon>Spirurina</taxon>
        <taxon>Spiruromorpha</taxon>
        <taxon>Filarioidea</taxon>
        <taxon>Onchocercidae</taxon>
        <taxon>Elaeophora</taxon>
    </lineage>
</organism>
<accession>A0A0R3RIW7</accession>
<sequence>MLPYIHFPKRLVSWSWYFGACYASSATFASGRIYSQRHLFEVKKTQLKANNPDKYALASDFLAHRADRPKDYKPETLGRTIIPSPQEKKLLVLSRMYKSQSDIPESISEVTIALMKERVNFVISIFFMTSVFIAFFLTIKTMYRIRTIAVGDS</sequence>
<evidence type="ECO:0000313" key="7">
    <source>
        <dbReference type="Proteomes" id="UP000050640"/>
    </source>
</evidence>
<evidence type="ECO:0000256" key="3">
    <source>
        <dbReference type="ARBA" id="ARBA00022692"/>
    </source>
</evidence>
<keyword evidence="3 6" id="KW-0812">Transmembrane</keyword>
<dbReference type="AlphaFoldDB" id="A0A0R3RIW7"/>
<comment type="similarity">
    <text evidence="2">Belongs to the UPF0389 family.</text>
</comment>
<evidence type="ECO:0000256" key="4">
    <source>
        <dbReference type="ARBA" id="ARBA00022989"/>
    </source>
</evidence>
<dbReference type="WBParaSite" id="EEL_0000142501-mRNA-1">
    <property type="protein sequence ID" value="EEL_0000142501-mRNA-1"/>
    <property type="gene ID" value="EEL_0000142501"/>
</dbReference>
<dbReference type="Pfam" id="PF06388">
    <property type="entry name" value="DUF1075"/>
    <property type="match status" value="1"/>
</dbReference>
<reference evidence="8" key="1">
    <citation type="submission" date="2017-02" db="UniProtKB">
        <authorList>
            <consortium name="WormBaseParasite"/>
        </authorList>
    </citation>
    <scope>IDENTIFICATION</scope>
</reference>
<evidence type="ECO:0000313" key="8">
    <source>
        <dbReference type="WBParaSite" id="EEL_0000142501-mRNA-1"/>
    </source>
</evidence>
<keyword evidence="4 6" id="KW-1133">Transmembrane helix</keyword>
<comment type="subcellular location">
    <subcellularLocation>
        <location evidence="1">Membrane</location>
        <topology evidence="1">Single-pass membrane protein</topology>
    </subcellularLocation>
</comment>
<evidence type="ECO:0000256" key="5">
    <source>
        <dbReference type="ARBA" id="ARBA00023136"/>
    </source>
</evidence>
<evidence type="ECO:0000256" key="1">
    <source>
        <dbReference type="ARBA" id="ARBA00004167"/>
    </source>
</evidence>